<keyword evidence="1" id="KW-0732">Signal</keyword>
<organism evidence="2 3">
    <name type="scientific">Shewanella jiangmenensis</name>
    <dbReference type="NCBI Taxonomy" id="2837387"/>
    <lineage>
        <taxon>Bacteria</taxon>
        <taxon>Pseudomonadati</taxon>
        <taxon>Pseudomonadota</taxon>
        <taxon>Gammaproteobacteria</taxon>
        <taxon>Alteromonadales</taxon>
        <taxon>Shewanellaceae</taxon>
        <taxon>Shewanella</taxon>
    </lineage>
</organism>
<evidence type="ECO:0000256" key="1">
    <source>
        <dbReference type="SAM" id="SignalP"/>
    </source>
</evidence>
<evidence type="ECO:0000313" key="3">
    <source>
        <dbReference type="Proteomes" id="UP001195903"/>
    </source>
</evidence>
<comment type="caution">
    <text evidence="2">The sequence shown here is derived from an EMBL/GenBank/DDBJ whole genome shotgun (WGS) entry which is preliminary data.</text>
</comment>
<dbReference type="Proteomes" id="UP001195903">
    <property type="component" value="Unassembled WGS sequence"/>
</dbReference>
<evidence type="ECO:0000313" key="2">
    <source>
        <dbReference type="EMBL" id="MBT1444667.1"/>
    </source>
</evidence>
<feature type="chain" id="PRO_5046778806" description="Lipoprotein" evidence="1">
    <location>
        <begin position="19"/>
        <end position="186"/>
    </location>
</feature>
<proteinExistence type="predicted"/>
<dbReference type="InterPro" id="IPR005619">
    <property type="entry name" value="Uncharacterised_YajG"/>
</dbReference>
<dbReference type="Pfam" id="PF03923">
    <property type="entry name" value="Lipoprotein_16"/>
    <property type="match status" value="1"/>
</dbReference>
<evidence type="ECO:0008006" key="4">
    <source>
        <dbReference type="Google" id="ProtNLM"/>
    </source>
</evidence>
<dbReference type="EMBL" id="JAHEPS010000003">
    <property type="protein sequence ID" value="MBT1444667.1"/>
    <property type="molecule type" value="Genomic_DNA"/>
</dbReference>
<reference evidence="2 3" key="1">
    <citation type="submission" date="2021-05" db="EMBL/GenBank/DDBJ databases">
        <title>Shewanella sp. JM162201.</title>
        <authorList>
            <person name="Xu S."/>
            <person name="Li A."/>
        </authorList>
    </citation>
    <scope>NUCLEOTIDE SEQUENCE [LARGE SCALE GENOMIC DNA]</scope>
    <source>
        <strain evidence="2 3">JM162201</strain>
    </source>
</reference>
<gene>
    <name evidence="2" type="ORF">KJI95_09060</name>
</gene>
<accession>A0ABS5V2J6</accession>
<sequence length="186" mass="20311">MKKTLIMLSAIAMLGGCAGRPSNYLVLSPDTPAVSASAHGSLALRTDDARNNQTAVLITTNDDAKKTYTMGEPPAEVLGEVFRKAFSRAGYDLDPGASNSLEIKIERLQSNIKESMLGYEASNEIVISTYARNQQQIFTKRYNIRGTMKGPMSLDLATLELELNKLLTKLAGDIVNDGELHQFLSR</sequence>
<protein>
    <recommendedName>
        <fullName evidence="4">Lipoprotein</fullName>
    </recommendedName>
</protein>
<dbReference type="RefSeq" id="WP_214506876.1">
    <property type="nucleotide sequence ID" value="NZ_JAHEPS010000003.1"/>
</dbReference>
<dbReference type="PROSITE" id="PS51257">
    <property type="entry name" value="PROKAR_LIPOPROTEIN"/>
    <property type="match status" value="1"/>
</dbReference>
<name>A0ABS5V2J6_9GAMM</name>
<feature type="signal peptide" evidence="1">
    <location>
        <begin position="1"/>
        <end position="18"/>
    </location>
</feature>
<keyword evidence="3" id="KW-1185">Reference proteome</keyword>